<dbReference type="EMBL" id="CP060052">
    <property type="protein sequence ID" value="QNE05270.1"/>
    <property type="molecule type" value="Genomic_DNA"/>
</dbReference>
<dbReference type="GO" id="GO:0008168">
    <property type="term" value="F:methyltransferase activity"/>
    <property type="evidence" value="ECO:0007669"/>
    <property type="project" value="UniProtKB-KW"/>
</dbReference>
<proteinExistence type="predicted"/>
<dbReference type="Proteomes" id="UP000515297">
    <property type="component" value="Chromosome"/>
</dbReference>
<dbReference type="InterPro" id="IPR029063">
    <property type="entry name" value="SAM-dependent_MTases_sf"/>
</dbReference>
<reference evidence="3 4" key="1">
    <citation type="submission" date="2020-08" db="EMBL/GenBank/DDBJ databases">
        <authorList>
            <person name="Liu G."/>
            <person name="Sun C."/>
        </authorList>
    </citation>
    <scope>NUCLEOTIDE SEQUENCE [LARGE SCALE GENOMIC DNA]</scope>
    <source>
        <strain evidence="3 4">OT19</strain>
    </source>
</reference>
<dbReference type="GO" id="GO:0032259">
    <property type="term" value="P:methylation"/>
    <property type="evidence" value="ECO:0007669"/>
    <property type="project" value="UniProtKB-KW"/>
</dbReference>
<sequence length="207" mass="23101">MAEPDQAAFWDERYATDEYLFGTAPNAFLAREVHRLAPGSKVLAIADGEGRNSVFLAQHGHRVVATDVSERALDKARALAERRGVEVEYRRVDLAGWEWPESAFDAVVGIFIQFAGPELREQMFEGIHRSLKPGGLLLLEGYREEQLVYGTGGPPNIENLYTEDGLRRAFSAWEIELLEAYDAEIDEGRGHSGKSALIDLIARKRNA</sequence>
<dbReference type="PANTHER" id="PTHR43861">
    <property type="entry name" value="TRANS-ACONITATE 2-METHYLTRANSFERASE-RELATED"/>
    <property type="match status" value="1"/>
</dbReference>
<accession>A0A7G6VU55</accession>
<evidence type="ECO:0000256" key="1">
    <source>
        <dbReference type="ARBA" id="ARBA00022679"/>
    </source>
</evidence>
<gene>
    <name evidence="3" type="ORF">H4O24_00675</name>
</gene>
<dbReference type="AlphaFoldDB" id="A0A7G6VU55"/>
<feature type="domain" description="Methyltransferase" evidence="2">
    <location>
        <begin position="42"/>
        <end position="135"/>
    </location>
</feature>
<dbReference type="RefSeq" id="WP_103024436.1">
    <property type="nucleotide sequence ID" value="NZ_CP060052.1"/>
</dbReference>
<evidence type="ECO:0000313" key="4">
    <source>
        <dbReference type="Proteomes" id="UP000515297"/>
    </source>
</evidence>
<evidence type="ECO:0000313" key="3">
    <source>
        <dbReference type="EMBL" id="QNE05270.1"/>
    </source>
</evidence>
<dbReference type="PANTHER" id="PTHR43861:SF3">
    <property type="entry name" value="PUTATIVE (AFU_ORTHOLOGUE AFUA_2G14390)-RELATED"/>
    <property type="match status" value="1"/>
</dbReference>
<dbReference type="SUPFAM" id="SSF53335">
    <property type="entry name" value="S-adenosyl-L-methionine-dependent methyltransferases"/>
    <property type="match status" value="1"/>
</dbReference>
<dbReference type="Pfam" id="PF13649">
    <property type="entry name" value="Methyltransf_25"/>
    <property type="match status" value="1"/>
</dbReference>
<keyword evidence="3" id="KW-0489">Methyltransferase</keyword>
<keyword evidence="1 3" id="KW-0808">Transferase</keyword>
<dbReference type="InterPro" id="IPR041698">
    <property type="entry name" value="Methyltransf_25"/>
</dbReference>
<name>A0A7G6VU55_9SPHN</name>
<protein>
    <submittedName>
        <fullName evidence="3">Class I SAM-dependent methyltransferase</fullName>
    </submittedName>
</protein>
<organism evidence="3 4">
    <name type="scientific">Croceicoccus marinus</name>
    <dbReference type="NCBI Taxonomy" id="450378"/>
    <lineage>
        <taxon>Bacteria</taxon>
        <taxon>Pseudomonadati</taxon>
        <taxon>Pseudomonadota</taxon>
        <taxon>Alphaproteobacteria</taxon>
        <taxon>Sphingomonadales</taxon>
        <taxon>Erythrobacteraceae</taxon>
        <taxon>Croceicoccus</taxon>
    </lineage>
</organism>
<evidence type="ECO:0000259" key="2">
    <source>
        <dbReference type="Pfam" id="PF13649"/>
    </source>
</evidence>
<dbReference type="CDD" id="cd02440">
    <property type="entry name" value="AdoMet_MTases"/>
    <property type="match status" value="1"/>
</dbReference>
<dbReference type="Gene3D" id="3.40.50.150">
    <property type="entry name" value="Vaccinia Virus protein VP39"/>
    <property type="match status" value="1"/>
</dbReference>